<dbReference type="Proteomes" id="UP000789831">
    <property type="component" value="Unassembled WGS sequence"/>
</dbReference>
<feature type="compositionally biased region" description="Polar residues" evidence="1">
    <location>
        <begin position="7"/>
        <end position="17"/>
    </location>
</feature>
<feature type="compositionally biased region" description="Basic and acidic residues" evidence="1">
    <location>
        <begin position="303"/>
        <end position="312"/>
    </location>
</feature>
<dbReference type="AlphaFoldDB" id="A0A9N9AIX8"/>
<evidence type="ECO:0000259" key="2">
    <source>
        <dbReference type="Pfam" id="PF10469"/>
    </source>
</evidence>
<dbReference type="GO" id="GO:0010738">
    <property type="term" value="P:regulation of protein kinase A signaling"/>
    <property type="evidence" value="ECO:0007669"/>
    <property type="project" value="TreeGrafter"/>
</dbReference>
<accession>A0A9N9AIX8</accession>
<feature type="region of interest" description="Disordered" evidence="1">
    <location>
        <begin position="409"/>
        <end position="428"/>
    </location>
</feature>
<reference evidence="3" key="1">
    <citation type="submission" date="2021-06" db="EMBL/GenBank/DDBJ databases">
        <authorList>
            <person name="Kallberg Y."/>
            <person name="Tangrot J."/>
            <person name="Rosling A."/>
        </authorList>
    </citation>
    <scope>NUCLEOTIDE SEQUENCE</scope>
    <source>
        <strain evidence="3">MT106</strain>
    </source>
</reference>
<dbReference type="InterPro" id="IPR052641">
    <property type="entry name" value="AKAP7_isoform_gamma"/>
</dbReference>
<dbReference type="Gene3D" id="3.90.1140.10">
    <property type="entry name" value="Cyclic phosphodiesterase"/>
    <property type="match status" value="2"/>
</dbReference>
<dbReference type="PANTHER" id="PTHR15934:SF2">
    <property type="entry name" value="A-KINASE ANCHOR PROTEIN 7-LIKE PHOSPHOESTERASE DOMAIN-CONTAINING PROTEIN"/>
    <property type="match status" value="1"/>
</dbReference>
<keyword evidence="4" id="KW-1185">Reference proteome</keyword>
<dbReference type="GO" id="GO:0034237">
    <property type="term" value="F:protein kinase A regulatory subunit binding"/>
    <property type="evidence" value="ECO:0007669"/>
    <property type="project" value="TreeGrafter"/>
</dbReference>
<feature type="domain" description="A-kinase anchor protein 7-like phosphoesterase" evidence="2">
    <location>
        <begin position="398"/>
        <end position="474"/>
    </location>
</feature>
<dbReference type="EMBL" id="CAJVPL010000808">
    <property type="protein sequence ID" value="CAG8531228.1"/>
    <property type="molecule type" value="Genomic_DNA"/>
</dbReference>
<evidence type="ECO:0000313" key="3">
    <source>
        <dbReference type="EMBL" id="CAG8531228.1"/>
    </source>
</evidence>
<dbReference type="OrthoDB" id="277832at2759"/>
<organism evidence="3 4">
    <name type="scientific">Ambispora gerdemannii</name>
    <dbReference type="NCBI Taxonomy" id="144530"/>
    <lineage>
        <taxon>Eukaryota</taxon>
        <taxon>Fungi</taxon>
        <taxon>Fungi incertae sedis</taxon>
        <taxon>Mucoromycota</taxon>
        <taxon>Glomeromycotina</taxon>
        <taxon>Glomeromycetes</taxon>
        <taxon>Archaeosporales</taxon>
        <taxon>Ambisporaceae</taxon>
        <taxon>Ambispora</taxon>
    </lineage>
</organism>
<feature type="compositionally biased region" description="Basic residues" evidence="1">
    <location>
        <begin position="415"/>
        <end position="428"/>
    </location>
</feature>
<evidence type="ECO:0000313" key="4">
    <source>
        <dbReference type="Proteomes" id="UP000789831"/>
    </source>
</evidence>
<comment type="caution">
    <text evidence="3">The sequence shown here is derived from an EMBL/GenBank/DDBJ whole genome shotgun (WGS) entry which is preliminary data.</text>
</comment>
<dbReference type="InterPro" id="IPR009097">
    <property type="entry name" value="Cyclic_Pdiesterase"/>
</dbReference>
<evidence type="ECO:0000256" key="1">
    <source>
        <dbReference type="SAM" id="MobiDB-lite"/>
    </source>
</evidence>
<gene>
    <name evidence="3" type="ORF">AGERDE_LOCUS5720</name>
</gene>
<feature type="compositionally biased region" description="Basic and acidic residues" evidence="1">
    <location>
        <begin position="65"/>
        <end position="92"/>
    </location>
</feature>
<feature type="region of interest" description="Disordered" evidence="1">
    <location>
        <begin position="53"/>
        <end position="92"/>
    </location>
</feature>
<proteinExistence type="predicted"/>
<sequence length="488" mass="55384">MKLSKTVVAQQLYTQSKEAGKKKTPPSSLLDIAEKIHTEAGVKKLSVLSTTSTTITNNDNNNENIEDHSSPDNIKQSKENDESSKKYDLRSKLKPEKKKRPNFFLSIRLDSPELQESFRAFVRHVNEKDPDFAKLTINPPQVHVTLFVMHLGDKEEIEKARQCLLQNKELLDTFFPEGGPLLHFLGIDTFENGRVVFTTPKQTPGLTEFCKLSRALFDRFHAAGLLPDQSGKDFEAEFKPHATLMKVSGKRLFISRKKLLNKEAAEDEDEIDFGSGFDLLFNDEQEETGHLSVDNEEELDNNNGEKEEETKEPTTNMEELTGDHKISNTSLLTEKDKEEAPIKGSSADSVVMMDENQDTVTTTKEPAENNYEEFAYISSTSDLKQDLKIPKRELKKMKKAEKLERVLKATTLAKSTKKGKNKKRKRVRRVPPELYKAFTDFDFGTHIIKGVDLCSMLQPKAEDGYYAGVERIEFREQTAKEASMSPLP</sequence>
<name>A0A9N9AIX8_9GLOM</name>
<dbReference type="InterPro" id="IPR019510">
    <property type="entry name" value="AKAP7-like_phosphoesterase"/>
</dbReference>
<feature type="domain" description="A-kinase anchor protein 7-like phosphoesterase" evidence="2">
    <location>
        <begin position="101"/>
        <end position="275"/>
    </location>
</feature>
<dbReference type="PANTHER" id="PTHR15934">
    <property type="entry name" value="RNA 2',3'-CYCLIC PHOSPHODIESTERASE"/>
    <property type="match status" value="1"/>
</dbReference>
<feature type="region of interest" description="Disordered" evidence="1">
    <location>
        <begin position="1"/>
        <end position="27"/>
    </location>
</feature>
<dbReference type="GO" id="GO:0005829">
    <property type="term" value="C:cytosol"/>
    <property type="evidence" value="ECO:0007669"/>
    <property type="project" value="TreeGrafter"/>
</dbReference>
<dbReference type="Pfam" id="PF10469">
    <property type="entry name" value="AKAP7_NLS"/>
    <property type="match status" value="2"/>
</dbReference>
<feature type="region of interest" description="Disordered" evidence="1">
    <location>
        <begin position="288"/>
        <end position="320"/>
    </location>
</feature>
<feature type="compositionally biased region" description="Low complexity" evidence="1">
    <location>
        <begin position="53"/>
        <end position="63"/>
    </location>
</feature>
<dbReference type="SUPFAM" id="SSF55144">
    <property type="entry name" value="LigT-like"/>
    <property type="match status" value="1"/>
</dbReference>
<protein>
    <submittedName>
        <fullName evidence="3">6201_t:CDS:1</fullName>
    </submittedName>
</protein>